<dbReference type="Proteomes" id="UP000249898">
    <property type="component" value="Chromosome"/>
</dbReference>
<dbReference type="AlphaFoldDB" id="A0A2Z4PWG9"/>
<dbReference type="Pfam" id="PF00903">
    <property type="entry name" value="Glyoxalase"/>
    <property type="match status" value="1"/>
</dbReference>
<feature type="domain" description="VOC" evidence="1">
    <location>
        <begin position="2"/>
        <end position="115"/>
    </location>
</feature>
<dbReference type="RefSeq" id="WP_112140050.1">
    <property type="nucleotide sequence ID" value="NZ_CP016181.1"/>
</dbReference>
<dbReference type="InterPro" id="IPR004360">
    <property type="entry name" value="Glyas_Fos-R_dOase_dom"/>
</dbReference>
<accession>A0A2Z4PWG9</accession>
<name>A0A2Z4PWG9_9GAMM</name>
<evidence type="ECO:0000313" key="2">
    <source>
        <dbReference type="EMBL" id="AWY01499.1"/>
    </source>
</evidence>
<sequence length="116" mass="12937">MKVMQIVSYVAAMNTDEAKVFYESILGLSLIMDHGWIKTCNSDVEMRVQISVASEGGSGTTAPDQSIEVDDLDTVLDRMIAENIKIDYGPVSEPWGVHRFFVQDPFGKLINVLMHE</sequence>
<dbReference type="OrthoDB" id="9803104at2"/>
<dbReference type="EMBL" id="CP016181">
    <property type="protein sequence ID" value="AWY01499.1"/>
    <property type="molecule type" value="Genomic_DNA"/>
</dbReference>
<dbReference type="Gene3D" id="3.10.180.10">
    <property type="entry name" value="2,3-Dihydroxybiphenyl 1,2-Dioxygenase, domain 1"/>
    <property type="match status" value="1"/>
</dbReference>
<dbReference type="SUPFAM" id="SSF54593">
    <property type="entry name" value="Glyoxalase/Bleomycin resistance protein/Dihydroxybiphenyl dioxygenase"/>
    <property type="match status" value="1"/>
</dbReference>
<organism evidence="2 3">
    <name type="scientific">Marinomonas primoryensis</name>
    <dbReference type="NCBI Taxonomy" id="178399"/>
    <lineage>
        <taxon>Bacteria</taxon>
        <taxon>Pseudomonadati</taxon>
        <taxon>Pseudomonadota</taxon>
        <taxon>Gammaproteobacteria</taxon>
        <taxon>Oceanospirillales</taxon>
        <taxon>Oceanospirillaceae</taxon>
        <taxon>Marinomonas</taxon>
    </lineage>
</organism>
<dbReference type="InterPro" id="IPR037523">
    <property type="entry name" value="VOC_core"/>
</dbReference>
<evidence type="ECO:0000259" key="1">
    <source>
        <dbReference type="PROSITE" id="PS51819"/>
    </source>
</evidence>
<proteinExistence type="predicted"/>
<reference evidence="2 3" key="1">
    <citation type="submission" date="2016-06" db="EMBL/GenBank/DDBJ databases">
        <title>The sequenced genome of the ice-adhering bacterium Marinomonas primoryensis, from Antarctica.</title>
        <authorList>
            <person name="Graham L."/>
            <person name="Vance T.D.R."/>
            <person name="Davies P.L."/>
        </authorList>
    </citation>
    <scope>NUCLEOTIDE SEQUENCE [LARGE SCALE GENOMIC DNA]</scope>
    <source>
        <strain evidence="2 3">AceL</strain>
    </source>
</reference>
<dbReference type="PROSITE" id="PS51819">
    <property type="entry name" value="VOC"/>
    <property type="match status" value="1"/>
</dbReference>
<gene>
    <name evidence="2" type="ORF">A8139_17185</name>
</gene>
<dbReference type="InterPro" id="IPR029068">
    <property type="entry name" value="Glyas_Bleomycin-R_OHBP_Dase"/>
</dbReference>
<protein>
    <submittedName>
        <fullName evidence="2">Glyoxalase</fullName>
    </submittedName>
</protein>
<evidence type="ECO:0000313" key="3">
    <source>
        <dbReference type="Proteomes" id="UP000249898"/>
    </source>
</evidence>